<dbReference type="InterPro" id="IPR050295">
    <property type="entry name" value="Plant_2OG-oxidoreductases"/>
</dbReference>
<dbReference type="EMBL" id="QGMK01002929">
    <property type="protein sequence ID" value="TVY55199.1"/>
    <property type="molecule type" value="Genomic_DNA"/>
</dbReference>
<dbReference type="InterPro" id="IPR044861">
    <property type="entry name" value="IPNS-like_FE2OG_OXY"/>
</dbReference>
<proteinExistence type="predicted"/>
<dbReference type="SUPFAM" id="SSF51197">
    <property type="entry name" value="Clavaminate synthase-like"/>
    <property type="match status" value="1"/>
</dbReference>
<evidence type="ECO:0000256" key="2">
    <source>
        <dbReference type="ARBA" id="ARBA00023004"/>
    </source>
</evidence>
<accession>A0A8T9BTH3</accession>
<dbReference type="Pfam" id="PF03171">
    <property type="entry name" value="2OG-FeII_Oxy"/>
    <property type="match status" value="1"/>
</dbReference>
<dbReference type="Proteomes" id="UP000469558">
    <property type="component" value="Unassembled WGS sequence"/>
</dbReference>
<dbReference type="PROSITE" id="PS51471">
    <property type="entry name" value="FE2OG_OXY"/>
    <property type="match status" value="1"/>
</dbReference>
<dbReference type="InterPro" id="IPR027443">
    <property type="entry name" value="IPNS-like_sf"/>
</dbReference>
<dbReference type="GO" id="GO:0051213">
    <property type="term" value="F:dioxygenase activity"/>
    <property type="evidence" value="ECO:0007669"/>
    <property type="project" value="UniProtKB-KW"/>
</dbReference>
<feature type="domain" description="Fe2OG dioxygenase" evidence="3">
    <location>
        <begin position="2"/>
        <end position="127"/>
    </location>
</feature>
<sequence>MSAFPMSGLRALHYPTQEAPTDVGIGAHADYSWFTLVNQLSLGVPALEVLNYNGEWISAPPVKDSLVVNVGDFLEMATGGRFVSTVHRVVNRTGQESPSEDVLVETLPGCGVVGEERVSVVAGEWQRERLLRARYKHPSSVAARERGEI</sequence>
<keyword evidence="1" id="KW-0479">Metal-binding</keyword>
<evidence type="ECO:0000313" key="4">
    <source>
        <dbReference type="EMBL" id="TVY55199.1"/>
    </source>
</evidence>
<protein>
    <submittedName>
        <fullName evidence="4">Putative 2-oxoglutarate-dependent dioxygenase</fullName>
    </submittedName>
</protein>
<keyword evidence="4" id="KW-0223">Dioxygenase</keyword>
<reference evidence="4 5" key="1">
    <citation type="submission" date="2018-05" db="EMBL/GenBank/DDBJ databases">
        <title>Genome sequencing and assembly of the regulated plant pathogen Lachnellula willkommii and related sister species for the development of diagnostic species identification markers.</title>
        <authorList>
            <person name="Giroux E."/>
            <person name="Bilodeau G."/>
        </authorList>
    </citation>
    <scope>NUCLEOTIDE SEQUENCE [LARGE SCALE GENOMIC DNA]</scope>
    <source>
        <strain evidence="4 5">CBS 268.59</strain>
    </source>
</reference>
<dbReference type="AlphaFoldDB" id="A0A8T9BTH3"/>
<dbReference type="GO" id="GO:0046872">
    <property type="term" value="F:metal ion binding"/>
    <property type="evidence" value="ECO:0007669"/>
    <property type="project" value="UniProtKB-KW"/>
</dbReference>
<organism evidence="4 5">
    <name type="scientific">Lachnellula suecica</name>
    <dbReference type="NCBI Taxonomy" id="602035"/>
    <lineage>
        <taxon>Eukaryota</taxon>
        <taxon>Fungi</taxon>
        <taxon>Dikarya</taxon>
        <taxon>Ascomycota</taxon>
        <taxon>Pezizomycotina</taxon>
        <taxon>Leotiomycetes</taxon>
        <taxon>Helotiales</taxon>
        <taxon>Lachnaceae</taxon>
        <taxon>Lachnellula</taxon>
    </lineage>
</organism>
<evidence type="ECO:0000259" key="3">
    <source>
        <dbReference type="PROSITE" id="PS51471"/>
    </source>
</evidence>
<dbReference type="InterPro" id="IPR005123">
    <property type="entry name" value="Oxoglu/Fe-dep_dioxygenase_dom"/>
</dbReference>
<evidence type="ECO:0000256" key="1">
    <source>
        <dbReference type="ARBA" id="ARBA00022723"/>
    </source>
</evidence>
<evidence type="ECO:0000313" key="5">
    <source>
        <dbReference type="Proteomes" id="UP000469558"/>
    </source>
</evidence>
<name>A0A8T9BTH3_9HELO</name>
<comment type="caution">
    <text evidence="4">The sequence shown here is derived from an EMBL/GenBank/DDBJ whole genome shotgun (WGS) entry which is preliminary data.</text>
</comment>
<dbReference type="PANTHER" id="PTHR47991">
    <property type="entry name" value="OXOGLUTARATE/IRON-DEPENDENT DIOXYGENASE"/>
    <property type="match status" value="1"/>
</dbReference>
<keyword evidence="4" id="KW-0560">Oxidoreductase</keyword>
<dbReference type="OrthoDB" id="288590at2759"/>
<gene>
    <name evidence="4" type="ORF">LSUE1_G009142</name>
</gene>
<keyword evidence="5" id="KW-1185">Reference proteome</keyword>
<keyword evidence="2" id="KW-0408">Iron</keyword>
<dbReference type="Gene3D" id="2.60.120.330">
    <property type="entry name" value="B-lactam Antibiotic, Isopenicillin N Synthase, Chain"/>
    <property type="match status" value="1"/>
</dbReference>